<dbReference type="OrthoDB" id="415023at2759"/>
<dbReference type="Gene3D" id="3.90.70.80">
    <property type="match status" value="1"/>
</dbReference>
<dbReference type="SUPFAM" id="SSF54001">
    <property type="entry name" value="Cysteine proteinases"/>
    <property type="match status" value="1"/>
</dbReference>
<sequence>MAEQNSTNEIKEEKTEEGEEAVLARHRKEKKDIQAKIQALKKTATKGDKKKKKDVAEEIAKLESEIEAKHAAELKKIQESSSETQKVSDQLEDISLDGKGEGKVTKAQRRRDKKLDQARERLQLIEEQDKANLLGIKHLETQKIKSLLAKRNLTFFEVPSDGNCMYAAIVHQINRGGVAQSVQQLRNLAADYMRSNMDDFLPFMDEVENEEQYMKYCEDVQRTSAWGSQLELRALSQVLRRPFEVVQAEGRPVVIGEEFMDSSCTPVLLTYHRHMYGLGEHYNSVQPRPAGDDEDNSQ</sequence>
<proteinExistence type="predicted"/>
<evidence type="ECO:0000313" key="4">
    <source>
        <dbReference type="Proteomes" id="UP000076858"/>
    </source>
</evidence>
<gene>
    <name evidence="3" type="ORF">APZ42_026403</name>
</gene>
<dbReference type="InterPro" id="IPR038765">
    <property type="entry name" value="Papain-like_cys_pep_sf"/>
</dbReference>
<evidence type="ECO:0000256" key="2">
    <source>
        <dbReference type="SAM" id="MobiDB-lite"/>
    </source>
</evidence>
<dbReference type="InterPro" id="IPR049772">
    <property type="entry name" value="OTU_OTUD6"/>
</dbReference>
<feature type="compositionally biased region" description="Polar residues" evidence="2">
    <location>
        <begin position="79"/>
        <end position="88"/>
    </location>
</feature>
<dbReference type="GO" id="GO:0016579">
    <property type="term" value="P:protein deubiquitination"/>
    <property type="evidence" value="ECO:0007669"/>
    <property type="project" value="TreeGrafter"/>
</dbReference>
<dbReference type="AlphaFoldDB" id="A0A0P5YZS6"/>
<dbReference type="Proteomes" id="UP000076858">
    <property type="component" value="Unassembled WGS sequence"/>
</dbReference>
<dbReference type="PROSITE" id="PS50802">
    <property type="entry name" value="OTU"/>
    <property type="match status" value="1"/>
</dbReference>
<dbReference type="STRING" id="35525.A0A0P5YZS6"/>
<dbReference type="EMBL" id="LRGB01002076">
    <property type="protein sequence ID" value="KZS09322.1"/>
    <property type="molecule type" value="Genomic_DNA"/>
</dbReference>
<dbReference type="GO" id="GO:0004843">
    <property type="term" value="F:cysteine-type deubiquitinase activity"/>
    <property type="evidence" value="ECO:0007669"/>
    <property type="project" value="TreeGrafter"/>
</dbReference>
<name>A0A0P5YZS6_9CRUS</name>
<dbReference type="PANTHER" id="PTHR12419:SF10">
    <property type="entry name" value="DEUBIQUITINASE OTUD6B"/>
    <property type="match status" value="1"/>
</dbReference>
<evidence type="ECO:0000256" key="1">
    <source>
        <dbReference type="ARBA" id="ARBA00022801"/>
    </source>
</evidence>
<dbReference type="CDD" id="cd22761">
    <property type="entry name" value="OTU_OTUD6"/>
    <property type="match status" value="1"/>
</dbReference>
<dbReference type="InterPro" id="IPR050704">
    <property type="entry name" value="Peptidase_C85-like"/>
</dbReference>
<feature type="region of interest" description="Disordered" evidence="2">
    <location>
        <begin position="1"/>
        <end position="34"/>
    </location>
</feature>
<organism evidence="3 4">
    <name type="scientific">Daphnia magna</name>
    <dbReference type="NCBI Taxonomy" id="35525"/>
    <lineage>
        <taxon>Eukaryota</taxon>
        <taxon>Metazoa</taxon>
        <taxon>Ecdysozoa</taxon>
        <taxon>Arthropoda</taxon>
        <taxon>Crustacea</taxon>
        <taxon>Branchiopoda</taxon>
        <taxon>Diplostraca</taxon>
        <taxon>Cladocera</taxon>
        <taxon>Anomopoda</taxon>
        <taxon>Daphniidae</taxon>
        <taxon>Daphnia</taxon>
    </lineage>
</organism>
<dbReference type="Pfam" id="PF02338">
    <property type="entry name" value="OTU"/>
    <property type="match status" value="1"/>
</dbReference>
<feature type="region of interest" description="Disordered" evidence="2">
    <location>
        <begin position="73"/>
        <end position="114"/>
    </location>
</feature>
<accession>A0A0P5YZS6</accession>
<protein>
    <submittedName>
        <fullName evidence="3">OTU domain-containing protein 6B</fullName>
    </submittedName>
</protein>
<reference evidence="3 4" key="1">
    <citation type="submission" date="2016-03" db="EMBL/GenBank/DDBJ databases">
        <title>EvidentialGene: Evidence-directed Construction of Genes on Genomes.</title>
        <authorList>
            <person name="Gilbert D.G."/>
            <person name="Choi J.-H."/>
            <person name="Mockaitis K."/>
            <person name="Colbourne J."/>
            <person name="Pfrender M."/>
        </authorList>
    </citation>
    <scope>NUCLEOTIDE SEQUENCE [LARGE SCALE GENOMIC DNA]</scope>
    <source>
        <strain evidence="3 4">Xinb3</strain>
        <tissue evidence="3">Complete organism</tissue>
    </source>
</reference>
<dbReference type="InterPro" id="IPR003323">
    <property type="entry name" value="OTU_dom"/>
</dbReference>
<keyword evidence="1" id="KW-0378">Hydrolase</keyword>
<dbReference type="PANTHER" id="PTHR12419">
    <property type="entry name" value="OTU DOMAIN CONTAINING PROTEIN"/>
    <property type="match status" value="1"/>
</dbReference>
<keyword evidence="4" id="KW-1185">Reference proteome</keyword>
<evidence type="ECO:0000313" key="3">
    <source>
        <dbReference type="EMBL" id="KZS09322.1"/>
    </source>
</evidence>
<comment type="caution">
    <text evidence="3">The sequence shown here is derived from an EMBL/GenBank/DDBJ whole genome shotgun (WGS) entry which is preliminary data.</text>
</comment>